<dbReference type="Proteomes" id="UP001230504">
    <property type="component" value="Unassembled WGS sequence"/>
</dbReference>
<accession>A0AAD8Q7U9</accession>
<dbReference type="AlphaFoldDB" id="A0AAD8Q7U9"/>
<feature type="region of interest" description="Disordered" evidence="1">
    <location>
        <begin position="58"/>
        <end position="86"/>
    </location>
</feature>
<dbReference type="RefSeq" id="XP_060418232.1">
    <property type="nucleotide sequence ID" value="XM_060556947.1"/>
</dbReference>
<evidence type="ECO:0000256" key="1">
    <source>
        <dbReference type="SAM" id="MobiDB-lite"/>
    </source>
</evidence>
<sequence length="86" mass="9287">MGPGQREPVEAPTPTAAGRGLSGFYKGHPFSRSLTLDCDADSLLVRLSQQPLLRISKAKSLGRMAKPTRIRGRGHQNGPRRTTSSC</sequence>
<reference evidence="2" key="1">
    <citation type="submission" date="2021-06" db="EMBL/GenBank/DDBJ databases">
        <title>Comparative genomics, transcriptomics and evolutionary studies reveal genomic signatures of adaptation to plant cell wall in hemibiotrophic fungi.</title>
        <authorList>
            <consortium name="DOE Joint Genome Institute"/>
            <person name="Baroncelli R."/>
            <person name="Diaz J.F."/>
            <person name="Benocci T."/>
            <person name="Peng M."/>
            <person name="Battaglia E."/>
            <person name="Haridas S."/>
            <person name="Andreopoulos W."/>
            <person name="Labutti K."/>
            <person name="Pangilinan J."/>
            <person name="Floch G.L."/>
            <person name="Makela M.R."/>
            <person name="Henrissat B."/>
            <person name="Grigoriev I.V."/>
            <person name="Crouch J.A."/>
            <person name="De Vries R.P."/>
            <person name="Sukno S.A."/>
            <person name="Thon M.R."/>
        </authorList>
    </citation>
    <scope>NUCLEOTIDE SEQUENCE</scope>
    <source>
        <strain evidence="2">CBS 125086</strain>
    </source>
</reference>
<evidence type="ECO:0000313" key="2">
    <source>
        <dbReference type="EMBL" id="KAK1597442.1"/>
    </source>
</evidence>
<dbReference type="GeneID" id="85441187"/>
<proteinExistence type="predicted"/>
<keyword evidence="3" id="KW-1185">Reference proteome</keyword>
<protein>
    <submittedName>
        <fullName evidence="2">Uncharacterized protein</fullName>
    </submittedName>
</protein>
<dbReference type="EMBL" id="JAHLJV010000008">
    <property type="protein sequence ID" value="KAK1597442.1"/>
    <property type="molecule type" value="Genomic_DNA"/>
</dbReference>
<organism evidence="2 3">
    <name type="scientific">Colletotrichum navitas</name>
    <dbReference type="NCBI Taxonomy" id="681940"/>
    <lineage>
        <taxon>Eukaryota</taxon>
        <taxon>Fungi</taxon>
        <taxon>Dikarya</taxon>
        <taxon>Ascomycota</taxon>
        <taxon>Pezizomycotina</taxon>
        <taxon>Sordariomycetes</taxon>
        <taxon>Hypocreomycetidae</taxon>
        <taxon>Glomerellales</taxon>
        <taxon>Glomerellaceae</taxon>
        <taxon>Colletotrichum</taxon>
        <taxon>Colletotrichum graminicola species complex</taxon>
    </lineage>
</organism>
<name>A0AAD8Q7U9_9PEZI</name>
<gene>
    <name evidence="2" type="ORF">LY79DRAFT_541665</name>
</gene>
<evidence type="ECO:0000313" key="3">
    <source>
        <dbReference type="Proteomes" id="UP001230504"/>
    </source>
</evidence>
<comment type="caution">
    <text evidence="2">The sequence shown here is derived from an EMBL/GenBank/DDBJ whole genome shotgun (WGS) entry which is preliminary data.</text>
</comment>
<feature type="region of interest" description="Disordered" evidence="1">
    <location>
        <begin position="1"/>
        <end position="22"/>
    </location>
</feature>